<proteinExistence type="predicted"/>
<gene>
    <name evidence="2" type="ORF">GSOID_T00013370001</name>
</gene>
<protein>
    <submittedName>
        <fullName evidence="2">Uncharacterized protein</fullName>
    </submittedName>
</protein>
<reference evidence="2 3" key="1">
    <citation type="journal article" date="2010" name="Science">
        <title>Plasticity of animal genome architecture unmasked by rapid evolution of a pelagic tunicate.</title>
        <authorList>
            <person name="Denoeud F."/>
            <person name="Henriet S."/>
            <person name="Mungpakdee S."/>
            <person name="Aury J.M."/>
            <person name="Da Silva C."/>
            <person name="Brinkmann H."/>
            <person name="Mikhaleva J."/>
            <person name="Olsen L.C."/>
            <person name="Jubin C."/>
            <person name="Canestro C."/>
            <person name="Bouquet J.M."/>
            <person name="Danks G."/>
            <person name="Poulain J."/>
            <person name="Campsteijn C."/>
            <person name="Adamski M."/>
            <person name="Cross I."/>
            <person name="Yadetie F."/>
            <person name="Muffato M."/>
            <person name="Louis A."/>
            <person name="Butcher S."/>
            <person name="Tsagkogeorga G."/>
            <person name="Konrad A."/>
            <person name="Singh S."/>
            <person name="Jensen M.F."/>
            <person name="Cong E.H."/>
            <person name="Eikeseth-Otteraa H."/>
            <person name="Noel B."/>
            <person name="Anthouard V."/>
            <person name="Porcel B.M."/>
            <person name="Kachouri-Lafond R."/>
            <person name="Nishino A."/>
            <person name="Ugolini M."/>
            <person name="Chourrout P."/>
            <person name="Nishida H."/>
            <person name="Aasland R."/>
            <person name="Huzurbazar S."/>
            <person name="Westhof E."/>
            <person name="Delsuc F."/>
            <person name="Lehrach H."/>
            <person name="Reinhardt R."/>
            <person name="Weissenbach J."/>
            <person name="Roy S.W."/>
            <person name="Artiguenave F."/>
            <person name="Postlethwait J.H."/>
            <person name="Manak J.R."/>
            <person name="Thompson E.M."/>
            <person name="Jaillon O."/>
            <person name="Du Pasquier L."/>
            <person name="Boudinot P."/>
            <person name="Liberles D.A."/>
            <person name="Volff J.N."/>
            <person name="Philippe H."/>
            <person name="Lenhard B."/>
            <person name="Roest Crollius H."/>
            <person name="Wincker P."/>
            <person name="Chourrout D."/>
        </authorList>
    </citation>
    <scope>NUCLEOTIDE SEQUENCE [LARGE SCALE GENOMIC DNA]</scope>
</reference>
<dbReference type="InParanoid" id="E4WZK6"/>
<dbReference type="Proteomes" id="UP000001307">
    <property type="component" value="Unassembled WGS sequence"/>
</dbReference>
<keyword evidence="3" id="KW-1185">Reference proteome</keyword>
<evidence type="ECO:0000256" key="1">
    <source>
        <dbReference type="SAM" id="Coils"/>
    </source>
</evidence>
<dbReference type="EMBL" id="FN653019">
    <property type="protein sequence ID" value="CBY22602.1"/>
    <property type="molecule type" value="Genomic_DNA"/>
</dbReference>
<evidence type="ECO:0000313" key="3">
    <source>
        <dbReference type="Proteomes" id="UP000001307"/>
    </source>
</evidence>
<evidence type="ECO:0000313" key="2">
    <source>
        <dbReference type="EMBL" id="CBY22602.1"/>
    </source>
</evidence>
<organism evidence="2 3">
    <name type="scientific">Oikopleura dioica</name>
    <name type="common">Tunicate</name>
    <dbReference type="NCBI Taxonomy" id="34765"/>
    <lineage>
        <taxon>Eukaryota</taxon>
        <taxon>Metazoa</taxon>
        <taxon>Chordata</taxon>
        <taxon>Tunicata</taxon>
        <taxon>Appendicularia</taxon>
        <taxon>Copelata</taxon>
        <taxon>Oikopleuridae</taxon>
        <taxon>Oikopleura</taxon>
    </lineage>
</organism>
<dbReference type="SUPFAM" id="SSF58100">
    <property type="entry name" value="Bacterial hemolysins"/>
    <property type="match status" value="1"/>
</dbReference>
<dbReference type="OrthoDB" id="10347353at2759"/>
<keyword evidence="1" id="KW-0175">Coiled coil</keyword>
<dbReference type="AlphaFoldDB" id="E4WZK6"/>
<accession>E4WZK6</accession>
<sequence length="208" mass="23782">MKGATTDEDHDSESMISDVEKTINIQKVVLKGEMATIIDKKLDQKIIEHQKEIKQMQAVIHSLRTQNRDFGKKADKKLKVLNQSVDYYCRLSDDIQTLKIKTDKLENECQEIRDKWENASTNISSNLTNLSDLVNTKAAEHEAVFSDVQEVKEDIQARNNTVDAQIKLNQETVDRQLLLLKEKLLMSIDDAKNEAIEVRKEKGGCIIL</sequence>
<feature type="coiled-coil region" evidence="1">
    <location>
        <begin position="95"/>
        <end position="122"/>
    </location>
</feature>
<name>E4WZK6_OIKDI</name>